<proteinExistence type="predicted"/>
<dbReference type="Proteomes" id="UP000000607">
    <property type="component" value="Chromosome"/>
</dbReference>
<reference evidence="1 2" key="1">
    <citation type="journal article" date="2004" name="Nat. Biotechnol.">
        <title>The genome sequence of the capnophilic rumen bacterium Mannheimia succiniciproducens.</title>
        <authorList>
            <person name="Hong S.H."/>
            <person name="Kim J.S."/>
            <person name="Lee S.Y."/>
            <person name="In Y.H."/>
            <person name="Choi S.S."/>
            <person name="Rih J.-K."/>
            <person name="Kim C.H."/>
            <person name="Jeong H."/>
            <person name="Hur C.G."/>
            <person name="Kim J.J."/>
        </authorList>
    </citation>
    <scope>NUCLEOTIDE SEQUENCE [LARGE SCALE GENOMIC DNA]</scope>
    <source>
        <strain evidence="2">KCTC 0769BP / MBEL55E</strain>
    </source>
</reference>
<name>Q65TA3_MANSM</name>
<evidence type="ECO:0000313" key="1">
    <source>
        <dbReference type="EMBL" id="AAU37807.1"/>
    </source>
</evidence>
<dbReference type="AlphaFoldDB" id="Q65TA3"/>
<protein>
    <submittedName>
        <fullName evidence="1">Uncharacterized protein</fullName>
    </submittedName>
</protein>
<dbReference type="STRING" id="221988.MS1200"/>
<accession>Q65TA3</accession>
<dbReference type="HOGENOM" id="CLU_3345559_0_0_6"/>
<sequence length="37" mass="4258">MKQNLFSLLIREENFSLKADGIQSVRKKCGGNLSRIY</sequence>
<gene>
    <name evidence="1" type="ordered locus">MS1200</name>
</gene>
<dbReference type="EMBL" id="AE016827">
    <property type="protein sequence ID" value="AAU37807.1"/>
    <property type="molecule type" value="Genomic_DNA"/>
</dbReference>
<evidence type="ECO:0000313" key="2">
    <source>
        <dbReference type="Proteomes" id="UP000000607"/>
    </source>
</evidence>
<keyword evidence="2" id="KW-1185">Reference proteome</keyword>
<organism evidence="1 2">
    <name type="scientific">Mannheimia succiniciproducens (strain KCTC 0769BP / MBEL55E)</name>
    <dbReference type="NCBI Taxonomy" id="221988"/>
    <lineage>
        <taxon>Bacteria</taxon>
        <taxon>Pseudomonadati</taxon>
        <taxon>Pseudomonadota</taxon>
        <taxon>Gammaproteobacteria</taxon>
        <taxon>Pasteurellales</taxon>
        <taxon>Pasteurellaceae</taxon>
        <taxon>Basfia</taxon>
    </lineage>
</organism>
<dbReference type="KEGG" id="msu:MS1200"/>